<keyword evidence="1" id="KW-1133">Transmembrane helix</keyword>
<dbReference type="OrthoDB" id="5298497at2"/>
<gene>
    <name evidence="2" type="ORF">FCS21_12640</name>
</gene>
<organism evidence="2 3">
    <name type="scientific">Colwellia ponticola</name>
    <dbReference type="NCBI Taxonomy" id="2304625"/>
    <lineage>
        <taxon>Bacteria</taxon>
        <taxon>Pseudomonadati</taxon>
        <taxon>Pseudomonadota</taxon>
        <taxon>Gammaproteobacteria</taxon>
        <taxon>Alteromonadales</taxon>
        <taxon>Colwelliaceae</taxon>
        <taxon>Colwellia</taxon>
    </lineage>
</organism>
<dbReference type="RefSeq" id="WP_138623909.1">
    <property type="nucleotide sequence ID" value="NZ_SZVP01000013.1"/>
</dbReference>
<feature type="transmembrane region" description="Helical" evidence="1">
    <location>
        <begin position="42"/>
        <end position="64"/>
    </location>
</feature>
<reference evidence="2 3" key="1">
    <citation type="submission" date="2019-05" db="EMBL/GenBank/DDBJ databases">
        <title>Colwellia ponticola sp. nov., isolated from seawater.</title>
        <authorList>
            <person name="Yoon J.-H."/>
        </authorList>
    </citation>
    <scope>NUCLEOTIDE SEQUENCE [LARGE SCALE GENOMIC DNA]</scope>
    <source>
        <strain evidence="2 3">OISW-25</strain>
    </source>
</reference>
<dbReference type="PANTHER" id="PTHR34351:SF1">
    <property type="entry name" value="SLR1927 PROTEIN"/>
    <property type="match status" value="1"/>
</dbReference>
<feature type="transmembrane region" description="Helical" evidence="1">
    <location>
        <begin position="71"/>
        <end position="92"/>
    </location>
</feature>
<evidence type="ECO:0000256" key="1">
    <source>
        <dbReference type="SAM" id="Phobius"/>
    </source>
</evidence>
<dbReference type="PANTHER" id="PTHR34351">
    <property type="entry name" value="SLR1927 PROTEIN-RELATED"/>
    <property type="match status" value="1"/>
</dbReference>
<proteinExistence type="predicted"/>
<dbReference type="Proteomes" id="UP000307702">
    <property type="component" value="Unassembled WGS sequence"/>
</dbReference>
<comment type="caution">
    <text evidence="2">The sequence shown here is derived from an EMBL/GenBank/DDBJ whole genome shotgun (WGS) entry which is preliminary data.</text>
</comment>
<keyword evidence="1" id="KW-0812">Transmembrane</keyword>
<evidence type="ECO:0000313" key="3">
    <source>
        <dbReference type="Proteomes" id="UP000307702"/>
    </source>
</evidence>
<dbReference type="AlphaFoldDB" id="A0A8H2PLZ5"/>
<dbReference type="EMBL" id="SZVP01000013">
    <property type="protein sequence ID" value="TMM43767.1"/>
    <property type="molecule type" value="Genomic_DNA"/>
</dbReference>
<name>A0A8H2PLZ5_9GAMM</name>
<keyword evidence="3" id="KW-1185">Reference proteome</keyword>
<evidence type="ECO:0000313" key="2">
    <source>
        <dbReference type="EMBL" id="TMM43767.1"/>
    </source>
</evidence>
<protein>
    <submittedName>
        <fullName evidence="2">DUF58 domain-containing protein</fullName>
    </submittedName>
</protein>
<sequence>MATKKHFLLPTVISTFIDKHVEAWLSKRLPKSDEHQLNSANIIIYPTRFGLSYVAFVILVFVLGTNYQNNIILLLSYLLASLFMSVMLHSFYNLSQLRCYSQAKQQGYADDVLYFVINITTKKTHYDINAQFSDGTLNSTVEKIAQCHQGSHLIKIPYKSSTRGKHYLGRVSVFSEYSLGIFKSKAMLDFGHYAIIYPKPKYVNYQQYSLSAPLNEASYEHCQTVATLGTDDFFELKPFVKGESRARTAWKQMAKGQGHYSKHYQANQPTLTWLSLDSMPGNNVETKLAYLSFLITELTANNQSFGLVLGTETGDETLTITPNVGVLHQQDCLTALALYR</sequence>
<accession>A0A8H2PLZ5</accession>
<keyword evidence="1" id="KW-0472">Membrane</keyword>